<feature type="transmembrane region" description="Helical" evidence="8">
    <location>
        <begin position="12"/>
        <end position="30"/>
    </location>
</feature>
<reference evidence="11" key="1">
    <citation type="submission" date="2017-06" db="EMBL/GenBank/DDBJ databases">
        <authorList>
            <person name="Varghese N."/>
            <person name="Submissions S."/>
        </authorList>
    </citation>
    <scope>NUCLEOTIDE SEQUENCE [LARGE SCALE GENOMIC DNA]</scope>
    <source>
        <strain evidence="11">ANC 5114</strain>
    </source>
</reference>
<dbReference type="SUPFAM" id="SSF103473">
    <property type="entry name" value="MFS general substrate transporter"/>
    <property type="match status" value="1"/>
</dbReference>
<evidence type="ECO:0000256" key="1">
    <source>
        <dbReference type="ARBA" id="ARBA00004651"/>
    </source>
</evidence>
<dbReference type="InterPro" id="IPR020846">
    <property type="entry name" value="MFS_dom"/>
</dbReference>
<feature type="transmembrane region" description="Helical" evidence="8">
    <location>
        <begin position="82"/>
        <end position="101"/>
    </location>
</feature>
<keyword evidence="3" id="KW-0813">Transport</keyword>
<keyword evidence="4" id="KW-1003">Cell membrane</keyword>
<dbReference type="PROSITE" id="PS50850">
    <property type="entry name" value="MFS"/>
    <property type="match status" value="1"/>
</dbReference>
<dbReference type="PANTHER" id="PTHR43271">
    <property type="entry name" value="BLL2771 PROTEIN"/>
    <property type="match status" value="1"/>
</dbReference>
<dbReference type="OrthoDB" id="9814303at2"/>
<evidence type="ECO:0000256" key="2">
    <source>
        <dbReference type="ARBA" id="ARBA00008335"/>
    </source>
</evidence>
<feature type="transmembrane region" description="Helical" evidence="8">
    <location>
        <begin position="140"/>
        <end position="162"/>
    </location>
</feature>
<evidence type="ECO:0000256" key="3">
    <source>
        <dbReference type="ARBA" id="ARBA00022448"/>
    </source>
</evidence>
<feature type="transmembrane region" description="Helical" evidence="8">
    <location>
        <begin position="344"/>
        <end position="362"/>
    </location>
</feature>
<feature type="transmembrane region" description="Helical" evidence="8">
    <location>
        <begin position="255"/>
        <end position="273"/>
    </location>
</feature>
<comment type="subcellular location">
    <subcellularLocation>
        <location evidence="1">Cell membrane</location>
        <topology evidence="1">Multi-pass membrane protein</topology>
    </subcellularLocation>
</comment>
<protein>
    <submittedName>
        <fullName evidence="10">MFS transporter, DHA1 family, multidrug/chloramphenicol efflux transport protein</fullName>
    </submittedName>
</protein>
<feature type="transmembrane region" description="Helical" evidence="8">
    <location>
        <begin position="285"/>
        <end position="305"/>
    </location>
</feature>
<dbReference type="RefSeq" id="WP_088823509.1">
    <property type="nucleotide sequence ID" value="NZ_FZLN01000002.1"/>
</dbReference>
<dbReference type="GO" id="GO:0005886">
    <property type="term" value="C:plasma membrane"/>
    <property type="evidence" value="ECO:0007669"/>
    <property type="project" value="UniProtKB-SubCell"/>
</dbReference>
<feature type="transmembrane region" description="Helical" evidence="8">
    <location>
        <begin position="50"/>
        <end position="70"/>
    </location>
</feature>
<dbReference type="AlphaFoldDB" id="A0A217EH04"/>
<evidence type="ECO:0000313" key="11">
    <source>
        <dbReference type="Proteomes" id="UP000243463"/>
    </source>
</evidence>
<keyword evidence="7 8" id="KW-0472">Membrane</keyword>
<evidence type="ECO:0000256" key="8">
    <source>
        <dbReference type="SAM" id="Phobius"/>
    </source>
</evidence>
<dbReference type="InterPro" id="IPR036259">
    <property type="entry name" value="MFS_trans_sf"/>
</dbReference>
<evidence type="ECO:0000256" key="5">
    <source>
        <dbReference type="ARBA" id="ARBA00022692"/>
    </source>
</evidence>
<feature type="transmembrane region" description="Helical" evidence="8">
    <location>
        <begin position="168"/>
        <end position="186"/>
    </location>
</feature>
<keyword evidence="11" id="KW-1185">Reference proteome</keyword>
<dbReference type="GO" id="GO:0022857">
    <property type="term" value="F:transmembrane transporter activity"/>
    <property type="evidence" value="ECO:0007669"/>
    <property type="project" value="InterPro"/>
</dbReference>
<sequence length="413" mass="45359">MQNTYAKTLNRSTLMFPLALVLFELATYICNDLIQPAMLPITQHFGVSTTLAPSAMSLYLLGGACVAWLFGPLSDRFGRKKVLLSGVLFFTVCCILILFTQSMTQFLLLRFLQGVGLTIVSAVGYAAVQESFQERDAVKVMALMTNISLLAPLLGPVLGAFLIDHISWHWGFIFIAIMSLISWYGLKRAMPEIPPSHQSQSLLELFKGFKAVYADHHFLSLAIALPMVVLPLMLWIAISPIILVDELGLTSLQYGLFQIPVFAGLILGNIVLIKIVDRYPLGKTIFAGFPIMLAGALIAAVGLFIPSLLLPLLLIGLTLISFGEGIAVSVVFRTAFSSSDRPKGTVAASMSMLNMLCFFSGIEIVRVLYSHFHIAAYIVASIVIILTWFTFPRRALIQEMQKRELAESNTSSV</sequence>
<evidence type="ECO:0000259" key="9">
    <source>
        <dbReference type="PROSITE" id="PS50850"/>
    </source>
</evidence>
<feature type="transmembrane region" description="Helical" evidence="8">
    <location>
        <begin position="374"/>
        <end position="391"/>
    </location>
</feature>
<evidence type="ECO:0000313" key="10">
    <source>
        <dbReference type="EMBL" id="SNQ29460.1"/>
    </source>
</evidence>
<keyword evidence="5 8" id="KW-0812">Transmembrane</keyword>
<feature type="transmembrane region" description="Helical" evidence="8">
    <location>
        <begin position="218"/>
        <end position="243"/>
    </location>
</feature>
<evidence type="ECO:0000256" key="7">
    <source>
        <dbReference type="ARBA" id="ARBA00023136"/>
    </source>
</evidence>
<dbReference type="EMBL" id="FZLN01000002">
    <property type="protein sequence ID" value="SNQ29460.1"/>
    <property type="molecule type" value="Genomic_DNA"/>
</dbReference>
<comment type="similarity">
    <text evidence="2">Belongs to the major facilitator superfamily.</text>
</comment>
<dbReference type="Gene3D" id="1.20.1720.10">
    <property type="entry name" value="Multidrug resistance protein D"/>
    <property type="match status" value="1"/>
</dbReference>
<dbReference type="Proteomes" id="UP000243463">
    <property type="component" value="Unassembled WGS sequence"/>
</dbReference>
<proteinExistence type="inferred from homology"/>
<dbReference type="PANTHER" id="PTHR43271:SF2">
    <property type="entry name" value="BLL2771 PROTEIN"/>
    <property type="match status" value="1"/>
</dbReference>
<feature type="transmembrane region" description="Helical" evidence="8">
    <location>
        <begin position="107"/>
        <end position="128"/>
    </location>
</feature>
<organism evidence="10 11">
    <name type="scientific">Acinetobacter apis</name>
    <dbReference type="NCBI Taxonomy" id="1229165"/>
    <lineage>
        <taxon>Bacteria</taxon>
        <taxon>Pseudomonadati</taxon>
        <taxon>Pseudomonadota</taxon>
        <taxon>Gammaproteobacteria</taxon>
        <taxon>Moraxellales</taxon>
        <taxon>Moraxellaceae</taxon>
        <taxon>Acinetobacter</taxon>
    </lineage>
</organism>
<keyword evidence="6 8" id="KW-1133">Transmembrane helix</keyword>
<feature type="transmembrane region" description="Helical" evidence="8">
    <location>
        <begin position="311"/>
        <end position="332"/>
    </location>
</feature>
<gene>
    <name evidence="10" type="ORF">SAMN05444584_1414</name>
</gene>
<accession>A0A217EH04</accession>
<evidence type="ECO:0000256" key="4">
    <source>
        <dbReference type="ARBA" id="ARBA00022475"/>
    </source>
</evidence>
<evidence type="ECO:0000256" key="6">
    <source>
        <dbReference type="ARBA" id="ARBA00022989"/>
    </source>
</evidence>
<name>A0A217EH04_9GAMM</name>
<feature type="domain" description="Major facilitator superfamily (MFS) profile" evidence="9">
    <location>
        <begin position="12"/>
        <end position="395"/>
    </location>
</feature>
<dbReference type="InterPro" id="IPR011701">
    <property type="entry name" value="MFS"/>
</dbReference>
<dbReference type="Pfam" id="PF07690">
    <property type="entry name" value="MFS_1"/>
    <property type="match status" value="1"/>
</dbReference>